<comment type="catalytic activity">
    <reaction evidence="1">
        <text>ATP + protein L-histidine = ADP + protein N-phospho-L-histidine.</text>
        <dbReference type="EC" id="2.7.13.3"/>
    </reaction>
</comment>
<keyword evidence="7" id="KW-0288">FMN</keyword>
<evidence type="ECO:0000256" key="14">
    <source>
        <dbReference type="ARBA" id="ARBA00023026"/>
    </source>
</evidence>
<dbReference type="GO" id="GO:0005524">
    <property type="term" value="F:ATP binding"/>
    <property type="evidence" value="ECO:0007669"/>
    <property type="project" value="UniProtKB-KW"/>
</dbReference>
<dbReference type="InterPro" id="IPR013656">
    <property type="entry name" value="PAS_4"/>
</dbReference>
<proteinExistence type="predicted"/>
<evidence type="ECO:0000256" key="3">
    <source>
        <dbReference type="ARBA" id="ARBA00022543"/>
    </source>
</evidence>
<evidence type="ECO:0000256" key="10">
    <source>
        <dbReference type="ARBA" id="ARBA00022741"/>
    </source>
</evidence>
<dbReference type="InterPro" id="IPR036890">
    <property type="entry name" value="HATPase_C_sf"/>
</dbReference>
<keyword evidence="9" id="KW-0677">Repeat</keyword>
<keyword evidence="14" id="KW-0843">Virulence</keyword>
<dbReference type="Pfam" id="PF07536">
    <property type="entry name" value="HWE_HK"/>
    <property type="match status" value="1"/>
</dbReference>
<feature type="domain" description="PAC" evidence="16">
    <location>
        <begin position="124"/>
        <end position="177"/>
    </location>
</feature>
<dbReference type="Proteomes" id="UP000249254">
    <property type="component" value="Unassembled WGS sequence"/>
</dbReference>
<dbReference type="PANTHER" id="PTHR41523:SF7">
    <property type="entry name" value="HISTIDINE KINASE"/>
    <property type="match status" value="1"/>
</dbReference>
<evidence type="ECO:0000259" key="16">
    <source>
        <dbReference type="PROSITE" id="PS50113"/>
    </source>
</evidence>
<dbReference type="PANTHER" id="PTHR41523">
    <property type="entry name" value="TWO-COMPONENT SYSTEM SENSOR PROTEIN"/>
    <property type="match status" value="1"/>
</dbReference>
<evidence type="ECO:0000256" key="5">
    <source>
        <dbReference type="ARBA" id="ARBA00022606"/>
    </source>
</evidence>
<dbReference type="GO" id="GO:0004673">
    <property type="term" value="F:protein histidine kinase activity"/>
    <property type="evidence" value="ECO:0007669"/>
    <property type="project" value="UniProtKB-EC"/>
</dbReference>
<keyword evidence="10" id="KW-0547">Nucleotide-binding</keyword>
<dbReference type="PROSITE" id="PS50113">
    <property type="entry name" value="PAC"/>
    <property type="match status" value="3"/>
</dbReference>
<keyword evidence="8" id="KW-0808">Transferase</keyword>
<evidence type="ECO:0000256" key="12">
    <source>
        <dbReference type="ARBA" id="ARBA00022840"/>
    </source>
</evidence>
<dbReference type="InterPro" id="IPR000014">
    <property type="entry name" value="PAS"/>
</dbReference>
<evidence type="ECO:0000256" key="11">
    <source>
        <dbReference type="ARBA" id="ARBA00022777"/>
    </source>
</evidence>
<keyword evidence="3" id="KW-0600">Photoreceptor protein</keyword>
<keyword evidence="13" id="KW-0157">Chromophore</keyword>
<protein>
    <recommendedName>
        <fullName evidence="2">histidine kinase</fullName>
        <ecNumber evidence="2">2.7.13.3</ecNumber>
    </recommendedName>
</protein>
<dbReference type="InterPro" id="IPR001610">
    <property type="entry name" value="PAC"/>
</dbReference>
<comment type="caution">
    <text evidence="17">The sequence shown here is derived from an EMBL/GenBank/DDBJ whole genome shotgun (WGS) entry which is preliminary data.</text>
</comment>
<reference evidence="18" key="1">
    <citation type="submission" date="2018-05" db="EMBL/GenBank/DDBJ databases">
        <authorList>
            <person name="Li X."/>
        </authorList>
    </citation>
    <scope>NUCLEOTIDE SEQUENCE [LARGE SCALE GENOMIC DNA]</scope>
    <source>
        <strain evidence="18">LX32</strain>
    </source>
</reference>
<dbReference type="RefSeq" id="WP_111528623.1">
    <property type="nucleotide sequence ID" value="NZ_JBHRSG010000004.1"/>
</dbReference>
<evidence type="ECO:0000256" key="13">
    <source>
        <dbReference type="ARBA" id="ARBA00022991"/>
    </source>
</evidence>
<evidence type="ECO:0000256" key="15">
    <source>
        <dbReference type="ARBA" id="ARBA00023170"/>
    </source>
</evidence>
<dbReference type="Pfam" id="PF08448">
    <property type="entry name" value="PAS_4"/>
    <property type="match status" value="2"/>
</dbReference>
<dbReference type="EC" id="2.7.13.3" evidence="2"/>
<dbReference type="AlphaFoldDB" id="A0A328AIV7"/>
<dbReference type="GO" id="GO:0009881">
    <property type="term" value="F:photoreceptor activity"/>
    <property type="evidence" value="ECO:0007669"/>
    <property type="project" value="UniProtKB-KW"/>
</dbReference>
<dbReference type="InterPro" id="IPR000700">
    <property type="entry name" value="PAS-assoc_C"/>
</dbReference>
<evidence type="ECO:0000313" key="17">
    <source>
        <dbReference type="EMBL" id="RAK54873.1"/>
    </source>
</evidence>
<sequence length="628" mass="68643">MGRVDGDVVEVRAPANGSAFLIGGGETGRLISAFDWSQTSIGPIESWPQSLKTTVSILLHSPVPIVLLWGEDGVMLYNDAYSVFAAARHPALLGSKVREGWPEVADFNDNVMRVGLAGGTLAYKDQELTLYRRGAPEQVWMNLDYSPVYGETGRPEGVIAVVVETTDRVLSERRMAAERERLAQMFEQAPVIITLMEGPDHRYVLSNAAHRRLLGREDVVGRTLREVQAPIVSEPLVALLDQVYATGETFSGKSLPVPTADGDGPPRIRLMDVILQPIADREHNVTGIFILATDVTERARGEAALRESEGRLSVALAVARLGAFDWNTASGVVTLDERAREIFGLPPGDEVDAEEVFARIEPEWLPKVRAAAATSIEARKRMEIEYPIRLPDGTRKTVVSLSDVVEGESGPRAVGVFDDVTEQRRAEEQQRLLINELNHRVKNTLATVQSIAAQTRRSTGDPQAAYHAFVERLVALSRSHDVLTREHWRGADLREIVTESLRPFAGPGADRFEVAGPSVRLNPQSALAIGMALHELATNAVKYGALSVPAGRVSVAWRIGADGELMLTWRESGGPPVTPPTRQGFGSRLLKQGLARELSGAVTLEYLPEGVSCTIRARLTDELRPQLR</sequence>
<keyword evidence="11" id="KW-0418">Kinase</keyword>
<dbReference type="SMART" id="SM00091">
    <property type="entry name" value="PAS"/>
    <property type="match status" value="2"/>
</dbReference>
<keyword evidence="15" id="KW-0675">Receptor</keyword>
<evidence type="ECO:0000256" key="4">
    <source>
        <dbReference type="ARBA" id="ARBA00022553"/>
    </source>
</evidence>
<feature type="domain" description="PAC" evidence="16">
    <location>
        <begin position="253"/>
        <end position="307"/>
    </location>
</feature>
<keyword evidence="4" id="KW-0597">Phosphoprotein</keyword>
<dbReference type="NCBIfam" id="TIGR00229">
    <property type="entry name" value="sensory_box"/>
    <property type="match status" value="1"/>
</dbReference>
<name>A0A328AIV7_9CAUL</name>
<dbReference type="EMBL" id="QFYQ01000001">
    <property type="protein sequence ID" value="RAK54873.1"/>
    <property type="molecule type" value="Genomic_DNA"/>
</dbReference>
<evidence type="ECO:0000256" key="9">
    <source>
        <dbReference type="ARBA" id="ARBA00022737"/>
    </source>
</evidence>
<evidence type="ECO:0000256" key="7">
    <source>
        <dbReference type="ARBA" id="ARBA00022643"/>
    </source>
</evidence>
<dbReference type="Gene3D" id="3.30.450.20">
    <property type="entry name" value="PAS domain"/>
    <property type="match status" value="3"/>
</dbReference>
<dbReference type="SMART" id="SM00086">
    <property type="entry name" value="PAC"/>
    <property type="match status" value="2"/>
</dbReference>
<evidence type="ECO:0000256" key="8">
    <source>
        <dbReference type="ARBA" id="ARBA00022679"/>
    </source>
</evidence>
<feature type="domain" description="PAC" evidence="16">
    <location>
        <begin position="382"/>
        <end position="432"/>
    </location>
</feature>
<evidence type="ECO:0000256" key="2">
    <source>
        <dbReference type="ARBA" id="ARBA00012438"/>
    </source>
</evidence>
<dbReference type="SUPFAM" id="SSF55785">
    <property type="entry name" value="PYP-like sensor domain (PAS domain)"/>
    <property type="match status" value="3"/>
</dbReference>
<dbReference type="CDD" id="cd00130">
    <property type="entry name" value="PAS"/>
    <property type="match status" value="1"/>
</dbReference>
<evidence type="ECO:0000256" key="6">
    <source>
        <dbReference type="ARBA" id="ARBA00022630"/>
    </source>
</evidence>
<dbReference type="SMART" id="SM00911">
    <property type="entry name" value="HWE_HK"/>
    <property type="match status" value="1"/>
</dbReference>
<keyword evidence="6" id="KW-0285">Flavoprotein</keyword>
<evidence type="ECO:0000313" key="18">
    <source>
        <dbReference type="Proteomes" id="UP000249254"/>
    </source>
</evidence>
<evidence type="ECO:0000256" key="1">
    <source>
        <dbReference type="ARBA" id="ARBA00000085"/>
    </source>
</evidence>
<gene>
    <name evidence="17" type="ORF">DJ017_10220</name>
</gene>
<dbReference type="InterPro" id="IPR035965">
    <property type="entry name" value="PAS-like_dom_sf"/>
</dbReference>
<keyword evidence="5" id="KW-0716">Sensory transduction</keyword>
<keyword evidence="12" id="KW-0067">ATP-binding</keyword>
<dbReference type="Gene3D" id="3.30.565.10">
    <property type="entry name" value="Histidine kinase-like ATPase, C-terminal domain"/>
    <property type="match status" value="1"/>
</dbReference>
<organism evidence="17 18">
    <name type="scientific">Phenylobacterium soli</name>
    <dbReference type="NCBI Taxonomy" id="2170551"/>
    <lineage>
        <taxon>Bacteria</taxon>
        <taxon>Pseudomonadati</taxon>
        <taxon>Pseudomonadota</taxon>
        <taxon>Alphaproteobacteria</taxon>
        <taxon>Caulobacterales</taxon>
        <taxon>Caulobacteraceae</taxon>
        <taxon>Phenylobacterium</taxon>
    </lineage>
</organism>
<dbReference type="OrthoDB" id="341208at2"/>
<dbReference type="InterPro" id="IPR011102">
    <property type="entry name" value="Sig_transdc_His_kinase_HWE"/>
</dbReference>
<accession>A0A328AIV7</accession>
<keyword evidence="18" id="KW-1185">Reference proteome</keyword>